<dbReference type="PANTHER" id="PTHR43792">
    <property type="entry name" value="GNAT FAMILY, PUTATIVE (AFU_ORTHOLOGUE AFUA_3G00765)-RELATED-RELATED"/>
    <property type="match status" value="1"/>
</dbReference>
<dbReference type="InterPro" id="IPR000182">
    <property type="entry name" value="GNAT_dom"/>
</dbReference>
<evidence type="ECO:0000313" key="2">
    <source>
        <dbReference type="EMBL" id="CAA9514324.1"/>
    </source>
</evidence>
<dbReference type="InterPro" id="IPR051531">
    <property type="entry name" value="N-acetyltransferase"/>
</dbReference>
<accession>A0A6J4T6A6</accession>
<dbReference type="Gene3D" id="3.40.630.30">
    <property type="match status" value="1"/>
</dbReference>
<evidence type="ECO:0000259" key="1">
    <source>
        <dbReference type="PROSITE" id="PS51186"/>
    </source>
</evidence>
<dbReference type="SUPFAM" id="SSF55729">
    <property type="entry name" value="Acyl-CoA N-acyltransferases (Nat)"/>
    <property type="match status" value="1"/>
</dbReference>
<dbReference type="AlphaFoldDB" id="A0A6J4T6A6"/>
<dbReference type="EMBL" id="CADCVR010000089">
    <property type="protein sequence ID" value="CAA9514324.1"/>
    <property type="molecule type" value="Genomic_DNA"/>
</dbReference>
<name>A0A6J4T6A6_9ACTN</name>
<dbReference type="Pfam" id="PF13302">
    <property type="entry name" value="Acetyltransf_3"/>
    <property type="match status" value="1"/>
</dbReference>
<organism evidence="2">
    <name type="scientific">uncultured Solirubrobacteraceae bacterium</name>
    <dbReference type="NCBI Taxonomy" id="1162706"/>
    <lineage>
        <taxon>Bacteria</taxon>
        <taxon>Bacillati</taxon>
        <taxon>Actinomycetota</taxon>
        <taxon>Thermoleophilia</taxon>
        <taxon>Solirubrobacterales</taxon>
        <taxon>Solirubrobacteraceae</taxon>
        <taxon>environmental samples</taxon>
    </lineage>
</organism>
<proteinExistence type="predicted"/>
<reference evidence="2" key="1">
    <citation type="submission" date="2020-02" db="EMBL/GenBank/DDBJ databases">
        <authorList>
            <person name="Meier V. D."/>
        </authorList>
    </citation>
    <scope>NUCLEOTIDE SEQUENCE</scope>
    <source>
        <strain evidence="2">AVDCRST_MAG53</strain>
    </source>
</reference>
<gene>
    <name evidence="2" type="ORF">AVDCRST_MAG53-2970</name>
</gene>
<dbReference type="PROSITE" id="PS51186">
    <property type="entry name" value="GNAT"/>
    <property type="match status" value="1"/>
</dbReference>
<sequence length="185" mass="19934">MAVPTLHTERLVLREWTSADRVPFAALNADPAVVRWVGSGAPLSRAASDALVDAIEEHWRERGFGLWALQERSGGAFVGFAGLAVPWFLPAVLPAVEVGWRLARGAWGRGLATEAGSAALRHAFADLRLAEVIATILPENAGSVRVAEKLGLRFTGLRRHPTTAREVAVYRTREDPQPAVNVSGN</sequence>
<protein>
    <recommendedName>
        <fullName evidence="1">N-acetyltransferase domain-containing protein</fullName>
    </recommendedName>
</protein>
<dbReference type="InterPro" id="IPR016181">
    <property type="entry name" value="Acyl_CoA_acyltransferase"/>
</dbReference>
<dbReference type="PANTHER" id="PTHR43792:SF1">
    <property type="entry name" value="N-ACETYLTRANSFERASE DOMAIN-CONTAINING PROTEIN"/>
    <property type="match status" value="1"/>
</dbReference>
<feature type="domain" description="N-acetyltransferase" evidence="1">
    <location>
        <begin position="11"/>
        <end position="176"/>
    </location>
</feature>
<dbReference type="GO" id="GO:0016747">
    <property type="term" value="F:acyltransferase activity, transferring groups other than amino-acyl groups"/>
    <property type="evidence" value="ECO:0007669"/>
    <property type="project" value="InterPro"/>
</dbReference>